<sequence>MTYLSDLKRQRLYAMASNYYNNTSFLLKINTAIINEEKYCSDNDMANSVIYARENDLHILIYEDGRMEFTYLQIKEIISGMIDILEKIHPLGTVVQLKNQFLKNIIADNKIEEARFVIINRFMFHNEIKTYFQYAGVVYPLGMVGVGKAIQFTSELIEKVVHTGYSDEQEEAYVYLLKKELI</sequence>
<proteinExistence type="predicted"/>
<protein>
    <submittedName>
        <fullName evidence="1">DUF4176 domain-containing protein</fullName>
    </submittedName>
</protein>
<keyword evidence="2" id="KW-1185">Reference proteome</keyword>
<dbReference type="RefSeq" id="WP_331703165.1">
    <property type="nucleotide sequence ID" value="NZ_JAZHFS010000088.1"/>
</dbReference>
<dbReference type="InterPro" id="IPR025233">
    <property type="entry name" value="DUF4176"/>
</dbReference>
<evidence type="ECO:0000313" key="2">
    <source>
        <dbReference type="Proteomes" id="UP001498469"/>
    </source>
</evidence>
<accession>A0ABU7UX96</accession>
<dbReference type="EMBL" id="JAZHFS010000088">
    <property type="protein sequence ID" value="MEF2115464.1"/>
    <property type="molecule type" value="Genomic_DNA"/>
</dbReference>
<gene>
    <name evidence="1" type="ORF">SJI18_24690</name>
</gene>
<comment type="caution">
    <text evidence="1">The sequence shown here is derived from an EMBL/GenBank/DDBJ whole genome shotgun (WGS) entry which is preliminary data.</text>
</comment>
<dbReference type="Proteomes" id="UP001498469">
    <property type="component" value="Unassembled WGS sequence"/>
</dbReference>
<evidence type="ECO:0000313" key="1">
    <source>
        <dbReference type="EMBL" id="MEF2115464.1"/>
    </source>
</evidence>
<reference evidence="1 2" key="1">
    <citation type="submission" date="2023-11" db="EMBL/GenBank/DDBJ databases">
        <title>Draft genome sequence of a psychrophilic Clostridium strain from permafrost water brine.</title>
        <authorList>
            <person name="Shcherbakova V.A."/>
            <person name="Trubitsyn V.E."/>
            <person name="Zakharyuk A.G."/>
        </authorList>
    </citation>
    <scope>NUCLEOTIDE SEQUENCE [LARGE SCALE GENOMIC DNA]</scope>
    <source>
        <strain evidence="1 2">14F</strain>
    </source>
</reference>
<name>A0ABU7UX96_9CLOT</name>
<organism evidence="1 2">
    <name type="scientific">Clostridium frigoriphilum</name>
    <dbReference type="NCBI Taxonomy" id="443253"/>
    <lineage>
        <taxon>Bacteria</taxon>
        <taxon>Bacillati</taxon>
        <taxon>Bacillota</taxon>
        <taxon>Clostridia</taxon>
        <taxon>Eubacteriales</taxon>
        <taxon>Clostridiaceae</taxon>
        <taxon>Clostridium</taxon>
    </lineage>
</organism>
<dbReference type="Pfam" id="PF13780">
    <property type="entry name" value="DUF4176"/>
    <property type="match status" value="1"/>
</dbReference>
<feature type="non-terminal residue" evidence="1">
    <location>
        <position position="182"/>
    </location>
</feature>